<evidence type="ECO:0000313" key="5">
    <source>
        <dbReference type="WBParaSite" id="HPLM_0002037101-mRNA-1"/>
    </source>
</evidence>
<dbReference type="PANTHER" id="PTHR21593:SF36">
    <property type="entry name" value="DUF148 DOMAIN-CONTAINING PROTEIN-RELATED"/>
    <property type="match status" value="1"/>
</dbReference>
<sequence>MNSRMKLLISFFFFAVTAAQLHYYWSKYLHPDFLMDVSRESRLDYLKVFLNKTLTIAEQKEKLRAWAKKNNVTRQVENLFFQVGSKMIEANENLAKMIDAVSKAFKILTKNMKNENQSMPQMKKNIEKLKKEQPTVYNVLSFAMKQVMLEMSKDFLAQSEPRAPAKRRLQRKVYHAHVIYCSTFCHCKPSHNASKNFETHPFDVEL</sequence>
<evidence type="ECO:0000259" key="2">
    <source>
        <dbReference type="Pfam" id="PF02520"/>
    </source>
</evidence>
<dbReference type="EMBL" id="UZAF01022130">
    <property type="protein sequence ID" value="VDO83297.1"/>
    <property type="molecule type" value="Genomic_DNA"/>
</dbReference>
<name>A0A0N4X7M9_HAEPC</name>
<dbReference type="Pfam" id="PF02520">
    <property type="entry name" value="ANIS5_cation-bd"/>
    <property type="match status" value="1"/>
</dbReference>
<keyword evidence="1" id="KW-0732">Signal</keyword>
<gene>
    <name evidence="3" type="ORF">HPLM_LOCUS20363</name>
</gene>
<dbReference type="WBParaSite" id="HPLM_0002037101-mRNA-1">
    <property type="protein sequence ID" value="HPLM_0002037101-mRNA-1"/>
    <property type="gene ID" value="HPLM_0002037101"/>
</dbReference>
<evidence type="ECO:0000313" key="3">
    <source>
        <dbReference type="EMBL" id="VDO83297.1"/>
    </source>
</evidence>
<dbReference type="AlphaFoldDB" id="A0A0N4X7M9"/>
<protein>
    <submittedName>
        <fullName evidence="5">DUF148 domain-containing protein</fullName>
    </submittedName>
</protein>
<evidence type="ECO:0000256" key="1">
    <source>
        <dbReference type="SAM" id="SignalP"/>
    </source>
</evidence>
<dbReference type="InterPro" id="IPR052823">
    <property type="entry name" value="SXP/RAL-2_related"/>
</dbReference>
<feature type="signal peptide" evidence="1">
    <location>
        <begin position="1"/>
        <end position="19"/>
    </location>
</feature>
<accession>A0A0N4X7M9</accession>
<dbReference type="Proteomes" id="UP000268014">
    <property type="component" value="Unassembled WGS sequence"/>
</dbReference>
<feature type="domain" description="SXP/RAL-2 family protein Ani s 5-like cation-binding" evidence="2">
    <location>
        <begin position="41"/>
        <end position="147"/>
    </location>
</feature>
<dbReference type="OMA" id="ENQSMPQ"/>
<evidence type="ECO:0000313" key="4">
    <source>
        <dbReference type="Proteomes" id="UP000268014"/>
    </source>
</evidence>
<feature type="chain" id="PRO_5043124341" evidence="1">
    <location>
        <begin position="20"/>
        <end position="206"/>
    </location>
</feature>
<dbReference type="InterPro" id="IPR003677">
    <property type="entry name" value="ANIS5_cation-bd"/>
</dbReference>
<reference evidence="5" key="1">
    <citation type="submission" date="2017-02" db="UniProtKB">
        <authorList>
            <consortium name="WormBaseParasite"/>
        </authorList>
    </citation>
    <scope>IDENTIFICATION</scope>
</reference>
<dbReference type="OrthoDB" id="5875392at2759"/>
<reference evidence="3 4" key="2">
    <citation type="submission" date="2018-11" db="EMBL/GenBank/DDBJ databases">
        <authorList>
            <consortium name="Pathogen Informatics"/>
        </authorList>
    </citation>
    <scope>NUCLEOTIDE SEQUENCE [LARGE SCALE GENOMIC DNA]</scope>
    <source>
        <strain evidence="3 4">MHpl1</strain>
    </source>
</reference>
<proteinExistence type="predicted"/>
<dbReference type="PANTHER" id="PTHR21593">
    <property type="entry name" value="PRION-LIKE- Q/N-RICH -DOMAIN-BEARING PROTEIN PROTEIN"/>
    <property type="match status" value="1"/>
</dbReference>
<keyword evidence="4" id="KW-1185">Reference proteome</keyword>
<organism evidence="5">
    <name type="scientific">Haemonchus placei</name>
    <name type="common">Barber's pole worm</name>
    <dbReference type="NCBI Taxonomy" id="6290"/>
    <lineage>
        <taxon>Eukaryota</taxon>
        <taxon>Metazoa</taxon>
        <taxon>Ecdysozoa</taxon>
        <taxon>Nematoda</taxon>
        <taxon>Chromadorea</taxon>
        <taxon>Rhabditida</taxon>
        <taxon>Rhabditina</taxon>
        <taxon>Rhabditomorpha</taxon>
        <taxon>Strongyloidea</taxon>
        <taxon>Trichostrongylidae</taxon>
        <taxon>Haemonchus</taxon>
    </lineage>
</organism>